<feature type="transmembrane region" description="Helical" evidence="1">
    <location>
        <begin position="9"/>
        <end position="28"/>
    </location>
</feature>
<dbReference type="SMART" id="SM01251">
    <property type="entry name" value="KbaA"/>
    <property type="match status" value="1"/>
</dbReference>
<keyword evidence="3" id="KW-1185">Reference proteome</keyword>
<evidence type="ECO:0000313" key="2">
    <source>
        <dbReference type="EMBL" id="CDQ41349.1"/>
    </source>
</evidence>
<feature type="transmembrane region" description="Helical" evidence="1">
    <location>
        <begin position="84"/>
        <end position="102"/>
    </location>
</feature>
<gene>
    <name evidence="2" type="ORF">BN990_03718</name>
</gene>
<feature type="transmembrane region" description="Helical" evidence="1">
    <location>
        <begin position="144"/>
        <end position="164"/>
    </location>
</feature>
<evidence type="ECO:0000256" key="1">
    <source>
        <dbReference type="SAM" id="Phobius"/>
    </source>
</evidence>
<dbReference type="RefSeq" id="WP_021292643.1">
    <property type="nucleotide sequence ID" value="NZ_BNER01000013.1"/>
</dbReference>
<sequence length="218" mass="24788">MNSRKLVHFFFKTLFIGGIAGLVTSFFVKADDYAAFLNPFDLMEIFGLVIFFIGIGFVFSVVSQTGFFAYLFIHRFGLGMFRSFWPTVQVLLIAFVVFDLVYFPYKATDGEVALYWYILMSAAILGYGWIVAKIKANETNKQAFIPALFLMVVITTIEWVPGLRTEGTDYAWLMIIPLLACNTYQLLALHRINNRVDDKSKKSTSKTLTKDKIQTSKG</sequence>
<dbReference type="InterPro" id="IPR024164">
    <property type="entry name" value="KinB-signalling_activ"/>
</dbReference>
<dbReference type="STRING" id="1462526.BN990_03718"/>
<reference evidence="3" key="2">
    <citation type="submission" date="2014-05" db="EMBL/GenBank/DDBJ databases">
        <title>Draft genome sequence of Virgibacillus massiliensis Vm-5.</title>
        <authorList>
            <person name="Khelaifia S."/>
            <person name="Croce O."/>
            <person name="Lagier J.C."/>
            <person name="Raoult D."/>
        </authorList>
    </citation>
    <scope>NUCLEOTIDE SEQUENCE [LARGE SCALE GENOMIC DNA]</scope>
    <source>
        <strain evidence="3">Vm-5</strain>
    </source>
</reference>
<dbReference type="AlphaFoldDB" id="A0A024QFR7"/>
<comment type="caution">
    <text evidence="2">The sequence shown here is derived from an EMBL/GenBank/DDBJ whole genome shotgun (WGS) entry which is preliminary data.</text>
</comment>
<dbReference type="Pfam" id="PF14089">
    <property type="entry name" value="KbaA"/>
    <property type="match status" value="1"/>
</dbReference>
<keyword evidence="1" id="KW-0472">Membrane</keyword>
<dbReference type="EMBL" id="CCDP010000002">
    <property type="protein sequence ID" value="CDQ41349.1"/>
    <property type="molecule type" value="Genomic_DNA"/>
</dbReference>
<feature type="transmembrane region" description="Helical" evidence="1">
    <location>
        <begin position="114"/>
        <end position="132"/>
    </location>
</feature>
<keyword evidence="1" id="KW-1133">Transmembrane helix</keyword>
<dbReference type="eggNOG" id="COG2194">
    <property type="taxonomic scope" value="Bacteria"/>
</dbReference>
<evidence type="ECO:0000313" key="3">
    <source>
        <dbReference type="Proteomes" id="UP000028875"/>
    </source>
</evidence>
<dbReference type="PIRSF" id="PIRSF029886">
    <property type="entry name" value="KBAA"/>
    <property type="match status" value="1"/>
</dbReference>
<evidence type="ECO:0008006" key="4">
    <source>
        <dbReference type="Google" id="ProtNLM"/>
    </source>
</evidence>
<dbReference type="Proteomes" id="UP000028875">
    <property type="component" value="Unassembled WGS sequence"/>
</dbReference>
<proteinExistence type="predicted"/>
<feature type="transmembrane region" description="Helical" evidence="1">
    <location>
        <begin position="170"/>
        <end position="189"/>
    </location>
</feature>
<protein>
    <recommendedName>
        <fullName evidence="4">KinB-signaling pathway activation protein</fullName>
    </recommendedName>
</protein>
<dbReference type="GO" id="GO:0045881">
    <property type="term" value="P:positive regulation of sporulation resulting in formation of a cellular spore"/>
    <property type="evidence" value="ECO:0007669"/>
    <property type="project" value="InterPro"/>
</dbReference>
<reference evidence="2 3" key="1">
    <citation type="submission" date="2014-03" db="EMBL/GenBank/DDBJ databases">
        <authorList>
            <person name="Urmite Genomes U."/>
        </authorList>
    </citation>
    <scope>NUCLEOTIDE SEQUENCE [LARGE SCALE GENOMIC DNA]</scope>
    <source>
        <strain evidence="2 3">Vm-5</strain>
    </source>
</reference>
<feature type="transmembrane region" description="Helical" evidence="1">
    <location>
        <begin position="48"/>
        <end position="72"/>
    </location>
</feature>
<dbReference type="OrthoDB" id="2374256at2"/>
<organism evidence="2 3">
    <name type="scientific">Virgibacillus massiliensis</name>
    <dbReference type="NCBI Taxonomy" id="1462526"/>
    <lineage>
        <taxon>Bacteria</taxon>
        <taxon>Bacillati</taxon>
        <taxon>Bacillota</taxon>
        <taxon>Bacilli</taxon>
        <taxon>Bacillales</taxon>
        <taxon>Bacillaceae</taxon>
        <taxon>Virgibacillus</taxon>
    </lineage>
</organism>
<accession>A0A024QFR7</accession>
<name>A0A024QFR7_9BACI</name>
<keyword evidence="1" id="KW-0812">Transmembrane</keyword>